<dbReference type="PANTHER" id="PTHR43723">
    <property type="entry name" value="COBALT TRANSPORT PROTEIN CBIQ"/>
    <property type="match status" value="1"/>
</dbReference>
<dbReference type="RefSeq" id="WP_117415882.1">
    <property type="nucleotide sequence ID" value="NZ_QOHO01000014.1"/>
</dbReference>
<feature type="transmembrane region" description="Helical" evidence="6">
    <location>
        <begin position="73"/>
        <end position="96"/>
    </location>
</feature>
<reference evidence="7 8" key="1">
    <citation type="submission" date="2018-07" db="EMBL/GenBank/DDBJ databases">
        <title>New species, Clostridium PI-S10-A1B.</title>
        <authorList>
            <person name="Krishna G."/>
            <person name="Summeta K."/>
            <person name="Shikha S."/>
            <person name="Prabhu P.B."/>
            <person name="Suresh K."/>
        </authorList>
    </citation>
    <scope>NUCLEOTIDE SEQUENCE [LARGE SCALE GENOMIC DNA]</scope>
    <source>
        <strain evidence="7 8">PI-S10-A1B</strain>
    </source>
</reference>
<evidence type="ECO:0000256" key="1">
    <source>
        <dbReference type="ARBA" id="ARBA00004651"/>
    </source>
</evidence>
<feature type="transmembrane region" description="Helical" evidence="6">
    <location>
        <begin position="116"/>
        <end position="136"/>
    </location>
</feature>
<dbReference type="AlphaFoldDB" id="A0A3E2NGF2"/>
<keyword evidence="3 6" id="KW-0812">Transmembrane</keyword>
<evidence type="ECO:0000256" key="2">
    <source>
        <dbReference type="ARBA" id="ARBA00022475"/>
    </source>
</evidence>
<dbReference type="PANTHER" id="PTHR43723:SF1">
    <property type="entry name" value="COBALT TRANSPORT PROTEIN CBIQ"/>
    <property type="match status" value="1"/>
</dbReference>
<dbReference type="InterPro" id="IPR012809">
    <property type="entry name" value="ECF_CbiQ"/>
</dbReference>
<evidence type="ECO:0000313" key="7">
    <source>
        <dbReference type="EMBL" id="RFZ80108.1"/>
    </source>
</evidence>
<dbReference type="CDD" id="cd16914">
    <property type="entry name" value="EcfT"/>
    <property type="match status" value="1"/>
</dbReference>
<dbReference type="OrthoDB" id="9815246at2"/>
<evidence type="ECO:0000256" key="5">
    <source>
        <dbReference type="ARBA" id="ARBA00023136"/>
    </source>
</evidence>
<dbReference type="GO" id="GO:0006824">
    <property type="term" value="P:cobalt ion transport"/>
    <property type="evidence" value="ECO:0007669"/>
    <property type="project" value="InterPro"/>
</dbReference>
<keyword evidence="5 6" id="KW-0472">Membrane</keyword>
<dbReference type="InterPro" id="IPR052770">
    <property type="entry name" value="Cobalt_transport_CbiQ"/>
</dbReference>
<gene>
    <name evidence="7" type="primary">cbiQ</name>
    <name evidence="7" type="ORF">DS742_04805</name>
</gene>
<comment type="subcellular location">
    <subcellularLocation>
        <location evidence="1">Cell membrane</location>
        <topology evidence="1">Multi-pass membrane protein</topology>
    </subcellularLocation>
</comment>
<organism evidence="7 8">
    <name type="scientific">Lacrimispora amygdalina</name>
    <dbReference type="NCBI Taxonomy" id="253257"/>
    <lineage>
        <taxon>Bacteria</taxon>
        <taxon>Bacillati</taxon>
        <taxon>Bacillota</taxon>
        <taxon>Clostridia</taxon>
        <taxon>Lachnospirales</taxon>
        <taxon>Lachnospiraceae</taxon>
        <taxon>Lacrimispora</taxon>
    </lineage>
</organism>
<accession>A0A3E2NGF2</accession>
<protein>
    <submittedName>
        <fullName evidence="7">Cobalt ECF transporter T component CbiQ</fullName>
    </submittedName>
</protein>
<dbReference type="Proteomes" id="UP000260680">
    <property type="component" value="Unassembled WGS sequence"/>
</dbReference>
<dbReference type="EMBL" id="QOHO01000014">
    <property type="protein sequence ID" value="RFZ80108.1"/>
    <property type="molecule type" value="Genomic_DNA"/>
</dbReference>
<feature type="transmembrane region" description="Helical" evidence="6">
    <location>
        <begin position="238"/>
        <end position="254"/>
    </location>
</feature>
<evidence type="ECO:0000256" key="3">
    <source>
        <dbReference type="ARBA" id="ARBA00022692"/>
    </source>
</evidence>
<evidence type="ECO:0000313" key="8">
    <source>
        <dbReference type="Proteomes" id="UP000260680"/>
    </source>
</evidence>
<evidence type="ECO:0000256" key="6">
    <source>
        <dbReference type="SAM" id="Phobius"/>
    </source>
</evidence>
<feature type="transmembrane region" description="Helical" evidence="6">
    <location>
        <begin position="39"/>
        <end position="61"/>
    </location>
</feature>
<name>A0A3E2NGF2_9FIRM</name>
<comment type="caution">
    <text evidence="7">The sequence shown here is derived from an EMBL/GenBank/DDBJ whole genome shotgun (WGS) entry which is preliminary data.</text>
</comment>
<feature type="transmembrane region" description="Helical" evidence="6">
    <location>
        <begin position="186"/>
        <end position="205"/>
    </location>
</feature>
<dbReference type="GO" id="GO:0043190">
    <property type="term" value="C:ATP-binding cassette (ABC) transporter complex"/>
    <property type="evidence" value="ECO:0007669"/>
    <property type="project" value="InterPro"/>
</dbReference>
<sequence>MISTIDTCAYESRMKGVNPGLKAAVAITTLLLCIGTGDVFISVSVFLSMGAVTIFLGGLSIKKYLALLKIPVVFLILGTAAIAVGVSPVPAGRFYVSLPGFYLCLSEEGAVLSARLILKAMASVSAMYMLVLSTPASEIINLLGKLHVPKLISELMNLIYRFIFVMMDVQNSMKQAAESRLGYHNFLTSCRSFGGIGANLFIVSLKKAGMYYDAMTARCYQGELAFLEEKKPVKAKEAAAAAGYIALLLLLWLVRK</sequence>
<keyword evidence="2" id="KW-1003">Cell membrane</keyword>
<evidence type="ECO:0000256" key="4">
    <source>
        <dbReference type="ARBA" id="ARBA00022989"/>
    </source>
</evidence>
<keyword evidence="4 6" id="KW-1133">Transmembrane helix</keyword>
<proteinExistence type="predicted"/>
<dbReference type="Pfam" id="PF02361">
    <property type="entry name" value="CbiQ"/>
    <property type="match status" value="1"/>
</dbReference>
<dbReference type="NCBIfam" id="TIGR02454">
    <property type="entry name" value="ECF_T_CbiQ"/>
    <property type="match status" value="1"/>
</dbReference>
<dbReference type="InterPro" id="IPR003339">
    <property type="entry name" value="ABC/ECF_trnsptr_transmembrane"/>
</dbReference>